<keyword evidence="3" id="KW-1185">Reference proteome</keyword>
<dbReference type="AlphaFoldDB" id="A0A5B2V823"/>
<evidence type="ECO:0000313" key="3">
    <source>
        <dbReference type="Proteomes" id="UP000323142"/>
    </source>
</evidence>
<reference evidence="2 3" key="1">
    <citation type="submission" date="2019-09" db="EMBL/GenBank/DDBJ databases">
        <title>Salinarimonas rosea gen. nov., sp. nov., a new member of the a-2 subgroup of the Proteobacteria.</title>
        <authorList>
            <person name="Liu J."/>
        </authorList>
    </citation>
    <scope>NUCLEOTIDE SEQUENCE [LARGE SCALE GENOMIC DNA]</scope>
    <source>
        <strain evidence="2 3">BN140002</strain>
    </source>
</reference>
<dbReference type="RefSeq" id="WP_149822044.1">
    <property type="nucleotide sequence ID" value="NZ_VUOA01000045.1"/>
</dbReference>
<protein>
    <recommendedName>
        <fullName evidence="1">DUF6894 domain-containing protein</fullName>
    </recommendedName>
</protein>
<proteinExistence type="predicted"/>
<dbReference type="Proteomes" id="UP000323142">
    <property type="component" value="Unassembled WGS sequence"/>
</dbReference>
<reference evidence="2 3" key="2">
    <citation type="submission" date="2019-09" db="EMBL/GenBank/DDBJ databases">
        <authorList>
            <person name="Jin C."/>
        </authorList>
    </citation>
    <scope>NUCLEOTIDE SEQUENCE [LARGE SCALE GENOMIC DNA]</scope>
    <source>
        <strain evidence="2 3">BN140002</strain>
    </source>
</reference>
<dbReference type="EMBL" id="VUOA01000045">
    <property type="protein sequence ID" value="KAA2234725.1"/>
    <property type="molecule type" value="Genomic_DNA"/>
</dbReference>
<gene>
    <name evidence="2" type="ORF">F0L46_23465</name>
</gene>
<sequence length="75" mass="8305">MGIHYFHCTDGHSLVVDRRGRVARSKRQVEGVATLVAADLMRSAPPTVEWDGWVVSVQDRKGYLVEVVPFPAGRA</sequence>
<accession>A0A5B2V823</accession>
<evidence type="ECO:0000259" key="1">
    <source>
        <dbReference type="Pfam" id="PF21834"/>
    </source>
</evidence>
<name>A0A5B2V823_9HYPH</name>
<evidence type="ECO:0000313" key="2">
    <source>
        <dbReference type="EMBL" id="KAA2234725.1"/>
    </source>
</evidence>
<organism evidence="2 3">
    <name type="scientific">Salinarimonas soli</name>
    <dbReference type="NCBI Taxonomy" id="1638099"/>
    <lineage>
        <taxon>Bacteria</taxon>
        <taxon>Pseudomonadati</taxon>
        <taxon>Pseudomonadota</taxon>
        <taxon>Alphaproteobacteria</taxon>
        <taxon>Hyphomicrobiales</taxon>
        <taxon>Salinarimonadaceae</taxon>
        <taxon>Salinarimonas</taxon>
    </lineage>
</organism>
<feature type="domain" description="DUF6894" evidence="1">
    <location>
        <begin position="4"/>
        <end position="70"/>
    </location>
</feature>
<comment type="caution">
    <text evidence="2">The sequence shown here is derived from an EMBL/GenBank/DDBJ whole genome shotgun (WGS) entry which is preliminary data.</text>
</comment>
<dbReference type="OrthoDB" id="7933797at2"/>
<dbReference type="InterPro" id="IPR054189">
    <property type="entry name" value="DUF6894"/>
</dbReference>
<dbReference type="Pfam" id="PF21834">
    <property type="entry name" value="DUF6894"/>
    <property type="match status" value="1"/>
</dbReference>